<gene>
    <name evidence="1" type="ORF">Syun_023342</name>
</gene>
<dbReference type="EMBL" id="JBBNAF010000010">
    <property type="protein sequence ID" value="KAK9107331.1"/>
    <property type="molecule type" value="Genomic_DNA"/>
</dbReference>
<accession>A0AAP0F8U5</accession>
<comment type="caution">
    <text evidence="1">The sequence shown here is derived from an EMBL/GenBank/DDBJ whole genome shotgun (WGS) entry which is preliminary data.</text>
</comment>
<evidence type="ECO:0000313" key="1">
    <source>
        <dbReference type="EMBL" id="KAK9107331.1"/>
    </source>
</evidence>
<protein>
    <submittedName>
        <fullName evidence="1">Uncharacterized protein</fullName>
    </submittedName>
</protein>
<keyword evidence="2" id="KW-1185">Reference proteome</keyword>
<dbReference type="Proteomes" id="UP001420932">
    <property type="component" value="Unassembled WGS sequence"/>
</dbReference>
<proteinExistence type="predicted"/>
<dbReference type="AlphaFoldDB" id="A0AAP0F8U5"/>
<evidence type="ECO:0000313" key="2">
    <source>
        <dbReference type="Proteomes" id="UP001420932"/>
    </source>
</evidence>
<name>A0AAP0F8U5_9MAGN</name>
<sequence length="53" mass="6514">MAKICLWTFHSDTDGSMHFRFHKMRRTSYRHTVMHSTLRGMRMMWRGNHIMNS</sequence>
<organism evidence="1 2">
    <name type="scientific">Stephania yunnanensis</name>
    <dbReference type="NCBI Taxonomy" id="152371"/>
    <lineage>
        <taxon>Eukaryota</taxon>
        <taxon>Viridiplantae</taxon>
        <taxon>Streptophyta</taxon>
        <taxon>Embryophyta</taxon>
        <taxon>Tracheophyta</taxon>
        <taxon>Spermatophyta</taxon>
        <taxon>Magnoliopsida</taxon>
        <taxon>Ranunculales</taxon>
        <taxon>Menispermaceae</taxon>
        <taxon>Menispermoideae</taxon>
        <taxon>Cissampelideae</taxon>
        <taxon>Stephania</taxon>
    </lineage>
</organism>
<reference evidence="1 2" key="1">
    <citation type="submission" date="2024-01" db="EMBL/GenBank/DDBJ databases">
        <title>Genome assemblies of Stephania.</title>
        <authorList>
            <person name="Yang L."/>
        </authorList>
    </citation>
    <scope>NUCLEOTIDE SEQUENCE [LARGE SCALE GENOMIC DNA]</scope>
    <source>
        <strain evidence="1">YNDBR</strain>
        <tissue evidence="1">Leaf</tissue>
    </source>
</reference>